<evidence type="ECO:0000256" key="1">
    <source>
        <dbReference type="SAM" id="MobiDB-lite"/>
    </source>
</evidence>
<reference evidence="2" key="1">
    <citation type="submission" date="2021-01" db="EMBL/GenBank/DDBJ databases">
        <authorList>
            <person name="Corre E."/>
            <person name="Pelletier E."/>
            <person name="Niang G."/>
            <person name="Scheremetjew M."/>
            <person name="Finn R."/>
            <person name="Kale V."/>
            <person name="Holt S."/>
            <person name="Cochrane G."/>
            <person name="Meng A."/>
            <person name="Brown T."/>
            <person name="Cohen L."/>
        </authorList>
    </citation>
    <scope>NUCLEOTIDE SEQUENCE</scope>
    <source>
        <strain evidence="2">CCMP219</strain>
    </source>
</reference>
<organism evidence="2">
    <name type="scientific">Chlamydomonas euryale</name>
    <dbReference type="NCBI Taxonomy" id="1486919"/>
    <lineage>
        <taxon>Eukaryota</taxon>
        <taxon>Viridiplantae</taxon>
        <taxon>Chlorophyta</taxon>
        <taxon>core chlorophytes</taxon>
        <taxon>Chlorophyceae</taxon>
        <taxon>CS clade</taxon>
        <taxon>Chlamydomonadales</taxon>
        <taxon>Chlamydomonadaceae</taxon>
        <taxon>Chlamydomonas</taxon>
    </lineage>
</organism>
<feature type="region of interest" description="Disordered" evidence="1">
    <location>
        <begin position="71"/>
        <end position="106"/>
    </location>
</feature>
<dbReference type="AlphaFoldDB" id="A0A7R9Z0B5"/>
<name>A0A7R9Z0B5_9CHLO</name>
<gene>
    <name evidence="2" type="ORF">CEUR00632_LOCUS13848</name>
</gene>
<evidence type="ECO:0000313" key="2">
    <source>
        <dbReference type="EMBL" id="CAD8297096.1"/>
    </source>
</evidence>
<proteinExistence type="predicted"/>
<accession>A0A7R9Z0B5</accession>
<protein>
    <submittedName>
        <fullName evidence="2">Uncharacterized protein</fullName>
    </submittedName>
</protein>
<sequence length="106" mass="10464">MSAAEAGPLHGSPERQLPQAPSCLSGGALPVAQIPAACGGGAMRPDLPLPPFATTAASRSRLAGQLTCGGGAGGEIGMRAASPSALRTGRSLRPATSVKFKEPEDS</sequence>
<dbReference type="EMBL" id="HBEC01029958">
    <property type="protein sequence ID" value="CAD8297096.1"/>
    <property type="molecule type" value="Transcribed_RNA"/>
</dbReference>
<feature type="region of interest" description="Disordered" evidence="1">
    <location>
        <begin position="1"/>
        <end position="26"/>
    </location>
</feature>